<sequence length="52" mass="5937">MNNNRLVANHERQRACQPLKLEVGNGMVLAVRESDFCLKSSKGGRRVSRWHS</sequence>
<dbReference type="OrthoDB" id="10250414at2759"/>
<comment type="caution">
    <text evidence="1">The sequence shown here is derived from an EMBL/GenBank/DDBJ whole genome shotgun (WGS) entry which is preliminary data.</text>
</comment>
<reference evidence="1 2" key="1">
    <citation type="journal article" date="2020" name="Nat. Food">
        <title>A phased Vanilla planifolia genome enables genetic improvement of flavour and production.</title>
        <authorList>
            <person name="Hasing T."/>
            <person name="Tang H."/>
            <person name="Brym M."/>
            <person name="Khazi F."/>
            <person name="Huang T."/>
            <person name="Chambers A.H."/>
        </authorList>
    </citation>
    <scope>NUCLEOTIDE SEQUENCE [LARGE SCALE GENOMIC DNA]</scope>
    <source>
        <tissue evidence="1">Leaf</tissue>
    </source>
</reference>
<dbReference type="AlphaFoldDB" id="A0A835U2L8"/>
<evidence type="ECO:0000313" key="1">
    <source>
        <dbReference type="EMBL" id="KAG0447219.1"/>
    </source>
</evidence>
<protein>
    <submittedName>
        <fullName evidence="1">Uncharacterized protein</fullName>
    </submittedName>
</protein>
<organism evidence="1 2">
    <name type="scientific">Vanilla planifolia</name>
    <name type="common">Vanilla</name>
    <dbReference type="NCBI Taxonomy" id="51239"/>
    <lineage>
        <taxon>Eukaryota</taxon>
        <taxon>Viridiplantae</taxon>
        <taxon>Streptophyta</taxon>
        <taxon>Embryophyta</taxon>
        <taxon>Tracheophyta</taxon>
        <taxon>Spermatophyta</taxon>
        <taxon>Magnoliopsida</taxon>
        <taxon>Liliopsida</taxon>
        <taxon>Asparagales</taxon>
        <taxon>Orchidaceae</taxon>
        <taxon>Vanilloideae</taxon>
        <taxon>Vanilleae</taxon>
        <taxon>Vanilla</taxon>
    </lineage>
</organism>
<gene>
    <name evidence="1" type="ORF">HPP92_028480</name>
</gene>
<dbReference type="Proteomes" id="UP000636800">
    <property type="component" value="Unassembled WGS sequence"/>
</dbReference>
<proteinExistence type="predicted"/>
<evidence type="ECO:0000313" key="2">
    <source>
        <dbReference type="Proteomes" id="UP000636800"/>
    </source>
</evidence>
<dbReference type="EMBL" id="JADCNL010000492">
    <property type="protein sequence ID" value="KAG0447219.1"/>
    <property type="molecule type" value="Genomic_DNA"/>
</dbReference>
<name>A0A835U2L8_VANPL</name>
<keyword evidence="2" id="KW-1185">Reference proteome</keyword>
<accession>A0A835U2L8</accession>